<sequence length="356" mass="37817">MLTMDARALYLLLGVLLGASVQAMEPLSDAEMSDVQGAGLGFVLDQVLLDGSGAQIVINDITDRQGRNVPISLKNLYLGAAGSNKGSNLNPVIIGSLDHPFELELAKGEELRTLRDDGQWVQTTPSNITVLSFKFPERLTSGGSPCIASYAGAGSNCSSGASGRADLGMRFDFQVAAGRTEMLALDFHQLVMDGSYLRLWGDRGQNGNGELVGEARINIFAKTLEVMSCAQANCNTTGETAAQRGARTLYITNGYANIALGYGKSQPLRLRSSADGQFVMELQNPTSGAPTAAQRQALASDFYANAPRTNLVFENLTVGGTRSSPTAVPTGGYNFGRSEISGLSFNYLKVSSYDLR</sequence>
<comment type="caution">
    <text evidence="1">The sequence shown here is derived from an EMBL/GenBank/DDBJ whole genome shotgun (WGS) entry which is preliminary data.</text>
</comment>
<evidence type="ECO:0000313" key="1">
    <source>
        <dbReference type="EMBL" id="EZH84031.1"/>
    </source>
</evidence>
<name>A0ABN0SHB5_9GAMM</name>
<reference evidence="2" key="1">
    <citation type="journal article" date="2014" name="Genome Announc.">
        <title>Draft Genome Sequence of the algae degrading bacterium Pseudomonas mendocina AD6.</title>
        <authorList>
            <person name="Barney B.M."/>
            <person name="Lenneman E.M."/>
        </authorList>
    </citation>
    <scope>NUCLEOTIDE SEQUENCE [LARGE SCALE GENOMIC DNA]</scope>
    <source>
        <strain evidence="2">AD6</strain>
    </source>
</reference>
<dbReference type="Proteomes" id="UP000023842">
    <property type="component" value="Unassembled WGS sequence"/>
</dbReference>
<protein>
    <submittedName>
        <fullName evidence="1">Uncharacterized protein</fullName>
    </submittedName>
</protein>
<accession>A0ABN0SHB5</accession>
<gene>
    <name evidence="1" type="ORF">AU05_13260</name>
</gene>
<proteinExistence type="predicted"/>
<keyword evidence="2" id="KW-1185">Reference proteome</keyword>
<evidence type="ECO:0000313" key="2">
    <source>
        <dbReference type="Proteomes" id="UP000023842"/>
    </source>
</evidence>
<organism evidence="1 2">
    <name type="scientific">Ectopseudomonas composti</name>
    <dbReference type="NCBI Taxonomy" id="658457"/>
    <lineage>
        <taxon>Bacteria</taxon>
        <taxon>Pseudomonadati</taxon>
        <taxon>Pseudomonadota</taxon>
        <taxon>Gammaproteobacteria</taxon>
        <taxon>Pseudomonadales</taxon>
        <taxon>Pseudomonadaceae</taxon>
        <taxon>Ectopseudomonas</taxon>
    </lineage>
</organism>
<dbReference type="EMBL" id="JFJN01000004">
    <property type="protein sequence ID" value="EZH84031.1"/>
    <property type="molecule type" value="Genomic_DNA"/>
</dbReference>